<dbReference type="RefSeq" id="WP_013942678.1">
    <property type="nucleotide sequence ID" value="NC_015713.1"/>
</dbReference>
<organism evidence="3 4">
    <name type="scientific">Simkania negevensis (strain ATCC VR-1471 / DSM 27360 / Z)</name>
    <dbReference type="NCBI Taxonomy" id="331113"/>
    <lineage>
        <taxon>Bacteria</taxon>
        <taxon>Pseudomonadati</taxon>
        <taxon>Chlamydiota</taxon>
        <taxon>Chlamydiia</taxon>
        <taxon>Parachlamydiales</taxon>
        <taxon>Simkaniaceae</taxon>
        <taxon>Simkania</taxon>
    </lineage>
</organism>
<gene>
    <name evidence="3" type="ordered locus">SNE_A03340</name>
</gene>
<dbReference type="PANTHER" id="PTHR43540:SF1">
    <property type="entry name" value="ISOCHORISMATASE HYDROLASE"/>
    <property type="match status" value="1"/>
</dbReference>
<dbReference type="KEGG" id="sng:SNE_A03340"/>
<dbReference type="SUPFAM" id="SSF52499">
    <property type="entry name" value="Isochorismatase-like hydrolases"/>
    <property type="match status" value="1"/>
</dbReference>
<keyword evidence="1" id="KW-0378">Hydrolase</keyword>
<dbReference type="eggNOG" id="COG1335">
    <property type="taxonomic scope" value="Bacteria"/>
</dbReference>
<dbReference type="HOGENOM" id="CLU_068979_8_2_0"/>
<accession>F8L681</accession>
<dbReference type="InterPro" id="IPR050272">
    <property type="entry name" value="Isochorismatase-like_hydrls"/>
</dbReference>
<dbReference type="AlphaFoldDB" id="F8L681"/>
<dbReference type="Proteomes" id="UP000000496">
    <property type="component" value="Chromosome gsn.131"/>
</dbReference>
<dbReference type="CDD" id="cd00431">
    <property type="entry name" value="cysteine_hydrolases"/>
    <property type="match status" value="1"/>
</dbReference>
<reference evidence="3 4" key="2">
    <citation type="journal article" date="2011" name="Mol. Biol. Evol.">
        <title>Unity in variety--the pan-genome of the Chlamydiae.</title>
        <authorList>
            <person name="Collingro A."/>
            <person name="Tischler P."/>
            <person name="Weinmaier T."/>
            <person name="Penz T."/>
            <person name="Heinz E."/>
            <person name="Brunham R.C."/>
            <person name="Read T.D."/>
            <person name="Bavoil P.M."/>
            <person name="Sachse K."/>
            <person name="Kahane S."/>
            <person name="Friedman M.G."/>
            <person name="Rattei T."/>
            <person name="Myers G.S."/>
            <person name="Horn M."/>
        </authorList>
    </citation>
    <scope>NUCLEOTIDE SEQUENCE [LARGE SCALE GENOMIC DNA]</scope>
    <source>
        <strain evidence="4">ATCC VR-1471 / Z</strain>
    </source>
</reference>
<evidence type="ECO:0000313" key="3">
    <source>
        <dbReference type="EMBL" id="CCB88211.1"/>
    </source>
</evidence>
<dbReference type="InterPro" id="IPR000868">
    <property type="entry name" value="Isochorismatase-like_dom"/>
</dbReference>
<dbReference type="EMBL" id="FR872582">
    <property type="protein sequence ID" value="CCB88211.1"/>
    <property type="molecule type" value="Genomic_DNA"/>
</dbReference>
<dbReference type="STRING" id="331113.SNE_A03340"/>
<dbReference type="Gene3D" id="3.40.50.850">
    <property type="entry name" value="Isochorismatase-like"/>
    <property type="match status" value="1"/>
</dbReference>
<dbReference type="OrthoDB" id="257098at2"/>
<dbReference type="InterPro" id="IPR036380">
    <property type="entry name" value="Isochorismatase-like_sf"/>
</dbReference>
<keyword evidence="4" id="KW-1185">Reference proteome</keyword>
<dbReference type="PANTHER" id="PTHR43540">
    <property type="entry name" value="PEROXYUREIDOACRYLATE/UREIDOACRYLATE AMIDOHYDROLASE-RELATED"/>
    <property type="match status" value="1"/>
</dbReference>
<proteinExistence type="predicted"/>
<protein>
    <recommendedName>
        <fullName evidence="2">Isochorismatase-like domain-containing protein</fullName>
    </recommendedName>
</protein>
<dbReference type="Pfam" id="PF00857">
    <property type="entry name" value="Isochorismatase"/>
    <property type="match status" value="1"/>
</dbReference>
<dbReference type="GO" id="GO:0016787">
    <property type="term" value="F:hydrolase activity"/>
    <property type="evidence" value="ECO:0007669"/>
    <property type="project" value="UniProtKB-KW"/>
</dbReference>
<reference key="1">
    <citation type="journal article" date="2011" name="Mol. Biol. Evol.">
        <title>Unity in variety -- the pan-genome of the Chlamydiae.</title>
        <authorList>
            <person name="Collingro A."/>
            <person name="Tischler P."/>
            <person name="Weinmaier T."/>
            <person name="Penz T."/>
            <person name="Heinz E."/>
            <person name="Brunham R.C."/>
            <person name="Read T.D."/>
            <person name="Bavoil P.M."/>
            <person name="Sachse K."/>
            <person name="Kahane S."/>
            <person name="Friedman M.G."/>
            <person name="Rattei T."/>
            <person name="Myers G.S.A."/>
            <person name="Horn M."/>
        </authorList>
    </citation>
    <scope>NUCLEOTIDE SEQUENCE</scope>
    <source>
        <strain>Z</strain>
    </source>
</reference>
<evidence type="ECO:0000256" key="1">
    <source>
        <dbReference type="ARBA" id="ARBA00022801"/>
    </source>
</evidence>
<sequence length="189" mass="21384">MDTAIITLDIINEICHPDGKLARFSDRISNKKIIDRINSITDWGRKKDFLIIHVRVGFRPSYADASTRATLFIHAKKNRALAINEWGGQFCETLEVLPDDIQIIKHRVSAFYGTDLDLILRANDIKQLIFTGVSTNNAVELSAREAHDRDYQVTIVEDATECASDEEQAASIKALSRIATWRLTDELIQ</sequence>
<name>F8L681_SIMNZ</name>
<feature type="domain" description="Isochorismatase-like" evidence="2">
    <location>
        <begin position="3"/>
        <end position="178"/>
    </location>
</feature>
<evidence type="ECO:0000259" key="2">
    <source>
        <dbReference type="Pfam" id="PF00857"/>
    </source>
</evidence>
<evidence type="ECO:0000313" key="4">
    <source>
        <dbReference type="Proteomes" id="UP000000496"/>
    </source>
</evidence>